<feature type="compositionally biased region" description="Basic and acidic residues" evidence="2">
    <location>
        <begin position="8"/>
        <end position="17"/>
    </location>
</feature>
<evidence type="ECO:0000256" key="1">
    <source>
        <dbReference type="PROSITE-ProRule" id="PRU00047"/>
    </source>
</evidence>
<dbReference type="Proteomes" id="UP000593564">
    <property type="component" value="Unassembled WGS sequence"/>
</dbReference>
<dbReference type="EMBL" id="JACBKZ010000014">
    <property type="protein sequence ID" value="KAF5933508.1"/>
    <property type="molecule type" value="Genomic_DNA"/>
</dbReference>
<feature type="compositionally biased region" description="Basic residues" evidence="2">
    <location>
        <begin position="803"/>
        <end position="819"/>
    </location>
</feature>
<evidence type="ECO:0000313" key="4">
    <source>
        <dbReference type="EMBL" id="KAF5933508.1"/>
    </source>
</evidence>
<evidence type="ECO:0000256" key="2">
    <source>
        <dbReference type="SAM" id="MobiDB-lite"/>
    </source>
</evidence>
<comment type="caution">
    <text evidence="4">The sequence shown here is derived from an EMBL/GenBank/DDBJ whole genome shotgun (WGS) entry which is preliminary data.</text>
</comment>
<dbReference type="InterPro" id="IPR040256">
    <property type="entry name" value="At4g02000-like"/>
</dbReference>
<feature type="region of interest" description="Disordered" evidence="2">
    <location>
        <begin position="395"/>
        <end position="415"/>
    </location>
</feature>
<organism evidence="4 5">
    <name type="scientific">Camellia sinensis</name>
    <name type="common">Tea plant</name>
    <name type="synonym">Thea sinensis</name>
    <dbReference type="NCBI Taxonomy" id="4442"/>
    <lineage>
        <taxon>Eukaryota</taxon>
        <taxon>Viridiplantae</taxon>
        <taxon>Streptophyta</taxon>
        <taxon>Embryophyta</taxon>
        <taxon>Tracheophyta</taxon>
        <taxon>Spermatophyta</taxon>
        <taxon>Magnoliopsida</taxon>
        <taxon>eudicotyledons</taxon>
        <taxon>Gunneridae</taxon>
        <taxon>Pentapetalae</taxon>
        <taxon>asterids</taxon>
        <taxon>Ericales</taxon>
        <taxon>Theaceae</taxon>
        <taxon>Camellia</taxon>
    </lineage>
</organism>
<feature type="compositionally biased region" description="Pro residues" evidence="2">
    <location>
        <begin position="854"/>
        <end position="882"/>
    </location>
</feature>
<proteinExistence type="predicted"/>
<sequence length="1015" mass="113099">MKSQLKSQPREGEKWTESSECGKNTRIKVKSRETNPEWWKSRKRHRKQVLFDLKCSKREGIRESNDETGSKTKENGGSKARYCMYGSFEAGTTRRTAQLKTVACYSSLQLSLYDHKLCSALCIVLAFCPCLRAHTFVCSLYALSKSSALSKMGRLWALTFTPIIVMTFEFCQRGATVDTPFLTVLKTWTSSFEHSVIIHVRVHFEISKNSAARLALGSLDLTVLCLVVDQEFVVLAPEAKTGFYRNKWPAGHFQCRPTIRVQPVTQFMVDDHIYMVGGSFHWPVAFQNDQGMVQRNTLGKLHKMDIHTVNGDRGRFARLCIQIELAKPLIAKITVGSSLVKVAYEGLSSVCFHCGLIGHRVGECQNTANKNTPVANQANTPPADGEPFGPWMLVQKRSKSSKKPEPASHSNVQPQKVWVKKTEIQILVPNGQPQPLTSLTPSSATLIVDSDPTVPGVSLSNPFACLSDSPATSLHPPSISNTDLGPCPLLNPSPDIPQSANNFSDPEKTKLQNPILPLFSTKPCHAEIPDFPTPTLATPPAIHTDQWRHCLFLIGPGFGLSRPPLESFISFGVRFIKNSTPKPNFSIGILFMMTSAPLCQQFPETTIHVLRDCPFAAQCWFRIGSMRNIVTASALEAELWALRDGLMLVADLHLLEIHVESDAKEMIKLLLHEPSSRHHYSNLICDCRYLMRQLRISTPPSGTIFYHRLLPPPTPHHHLPPPLTIHLSPTRHHHPLLATITTTTTTTTTTYHPPAIHTPLPFPARHHHPPLPLTTHLPPLSTTCHLPPPPPSPTTHLPPPPTTHHHHYPLATYHRHPPTNHHPPSTTHLPLPPTTRRHRHHHRHYHCPLATTHHPPPLPTHPPSPSITHPPPPATHLLPPPTTCHNHHHHHPLATTHHQPPSPTHLPSPPTTTRHPPPPPPPPPTRYHPPPSPTHPPPPPATNSLPPPPAIHYPPVTTTHHPPPPPPPLPPTRYHTPPTRHQLPNTHRHYFPPPSSAATCHHLPPLAIFHSFLYF</sequence>
<dbReference type="PROSITE" id="PS50158">
    <property type="entry name" value="ZF_CCHC"/>
    <property type="match status" value="1"/>
</dbReference>
<feature type="compositionally biased region" description="Basic residues" evidence="2">
    <location>
        <begin position="835"/>
        <end position="846"/>
    </location>
</feature>
<keyword evidence="1" id="KW-0862">Zinc</keyword>
<feature type="compositionally biased region" description="Pro residues" evidence="2">
    <location>
        <begin position="900"/>
        <end position="952"/>
    </location>
</feature>
<feature type="compositionally biased region" description="Pro residues" evidence="2">
    <location>
        <begin position="786"/>
        <end position="802"/>
    </location>
</feature>
<dbReference type="PANTHER" id="PTHR31286">
    <property type="entry name" value="GLYCINE-RICH CELL WALL STRUCTURAL PROTEIN 1.8-LIKE"/>
    <property type="match status" value="1"/>
</dbReference>
<feature type="region of interest" description="Disordered" evidence="2">
    <location>
        <begin position="785"/>
        <end position="980"/>
    </location>
</feature>
<keyword evidence="1" id="KW-0863">Zinc-finger</keyword>
<keyword evidence="1" id="KW-0479">Metal-binding</keyword>
<dbReference type="AlphaFoldDB" id="A0A7J7G161"/>
<dbReference type="InterPro" id="IPR001878">
    <property type="entry name" value="Znf_CCHC"/>
</dbReference>
<dbReference type="GO" id="GO:0004523">
    <property type="term" value="F:RNA-DNA hybrid ribonuclease activity"/>
    <property type="evidence" value="ECO:0007669"/>
    <property type="project" value="InterPro"/>
</dbReference>
<feature type="domain" description="CCHC-type" evidence="3">
    <location>
        <begin position="351"/>
        <end position="366"/>
    </location>
</feature>
<dbReference type="GO" id="GO:0003676">
    <property type="term" value="F:nucleic acid binding"/>
    <property type="evidence" value="ECO:0007669"/>
    <property type="project" value="InterPro"/>
</dbReference>
<evidence type="ECO:0000259" key="3">
    <source>
        <dbReference type="PROSITE" id="PS50158"/>
    </source>
</evidence>
<dbReference type="InterPro" id="IPR044730">
    <property type="entry name" value="RNase_H-like_dom_plant"/>
</dbReference>
<keyword evidence="5" id="KW-1185">Reference proteome</keyword>
<name>A0A7J7G161_CAMSI</name>
<gene>
    <name evidence="4" type="ORF">HYC85_029679</name>
</gene>
<feature type="region of interest" description="Disordered" evidence="2">
    <location>
        <begin position="1"/>
        <end position="44"/>
    </location>
</feature>
<reference evidence="5" key="1">
    <citation type="journal article" date="2020" name="Nat. Commun.">
        <title>Genome assembly of wild tea tree DASZ reveals pedigree and selection history of tea varieties.</title>
        <authorList>
            <person name="Zhang W."/>
            <person name="Zhang Y."/>
            <person name="Qiu H."/>
            <person name="Guo Y."/>
            <person name="Wan H."/>
            <person name="Zhang X."/>
            <person name="Scossa F."/>
            <person name="Alseekh S."/>
            <person name="Zhang Q."/>
            <person name="Wang P."/>
            <person name="Xu L."/>
            <person name="Schmidt M.H."/>
            <person name="Jia X."/>
            <person name="Li D."/>
            <person name="Zhu A."/>
            <person name="Guo F."/>
            <person name="Chen W."/>
            <person name="Ni D."/>
            <person name="Usadel B."/>
            <person name="Fernie A.R."/>
            <person name="Wen W."/>
        </authorList>
    </citation>
    <scope>NUCLEOTIDE SEQUENCE [LARGE SCALE GENOMIC DNA]</scope>
    <source>
        <strain evidence="5">cv. G240</strain>
    </source>
</reference>
<dbReference type="GO" id="GO:0008270">
    <property type="term" value="F:zinc ion binding"/>
    <property type="evidence" value="ECO:0007669"/>
    <property type="project" value="UniProtKB-KW"/>
</dbReference>
<accession>A0A7J7G161</accession>
<dbReference type="CDD" id="cd06222">
    <property type="entry name" value="RNase_H_like"/>
    <property type="match status" value="1"/>
</dbReference>
<evidence type="ECO:0000313" key="5">
    <source>
        <dbReference type="Proteomes" id="UP000593564"/>
    </source>
</evidence>
<dbReference type="InterPro" id="IPR002156">
    <property type="entry name" value="RNaseH_domain"/>
</dbReference>
<reference evidence="4 5" key="2">
    <citation type="submission" date="2020-07" db="EMBL/GenBank/DDBJ databases">
        <title>Genome assembly of wild tea tree DASZ reveals pedigree and selection history of tea varieties.</title>
        <authorList>
            <person name="Zhang W."/>
        </authorList>
    </citation>
    <scope>NUCLEOTIDE SEQUENCE [LARGE SCALE GENOMIC DNA]</scope>
    <source>
        <strain evidence="5">cv. G240</strain>
        <tissue evidence="4">Leaf</tissue>
    </source>
</reference>
<dbReference type="Pfam" id="PF13456">
    <property type="entry name" value="RVT_3"/>
    <property type="match status" value="1"/>
</dbReference>
<protein>
    <recommendedName>
        <fullName evidence="3">CCHC-type domain-containing protein</fullName>
    </recommendedName>
</protein>
<dbReference type="PANTHER" id="PTHR31286:SF99">
    <property type="entry name" value="DUF4283 DOMAIN-CONTAINING PROTEIN"/>
    <property type="match status" value="1"/>
</dbReference>
<feature type="compositionally biased region" description="Pro residues" evidence="2">
    <location>
        <begin position="961"/>
        <end position="971"/>
    </location>
</feature>